<reference evidence="1" key="1">
    <citation type="submission" date="2024-05" db="EMBL/GenBank/DDBJ databases">
        <authorList>
            <person name="Kim S."/>
            <person name="Heo J."/>
            <person name="Choi H."/>
            <person name="Choi Y."/>
            <person name="Kwon S.-W."/>
            <person name="Kim Y."/>
        </authorList>
    </citation>
    <scope>NUCLEOTIDE SEQUENCE</scope>
    <source>
        <strain evidence="1">KACC 23697</strain>
    </source>
</reference>
<dbReference type="SUPFAM" id="SSF48452">
    <property type="entry name" value="TPR-like"/>
    <property type="match status" value="1"/>
</dbReference>
<gene>
    <name evidence="1" type="ORF">ABEG20_17855</name>
</gene>
<dbReference type="Pfam" id="PF12771">
    <property type="entry name" value="SusD-like_2"/>
    <property type="match status" value="1"/>
</dbReference>
<dbReference type="PROSITE" id="PS51257">
    <property type="entry name" value="PROKAR_LIPOPROTEIN"/>
    <property type="match status" value="1"/>
</dbReference>
<proteinExistence type="predicted"/>
<dbReference type="EMBL" id="CP157485">
    <property type="protein sequence ID" value="XBO47153.1"/>
    <property type="molecule type" value="Genomic_DNA"/>
</dbReference>
<dbReference type="RefSeq" id="WP_406824617.1">
    <property type="nucleotide sequence ID" value="NZ_CP157485.1"/>
</dbReference>
<dbReference type="Gene3D" id="1.25.40.390">
    <property type="match status" value="1"/>
</dbReference>
<accession>A0AAU7K3T2</accession>
<organism evidence="1">
    <name type="scientific">Pedobacter sp. KACC 23697</name>
    <dbReference type="NCBI Taxonomy" id="3149230"/>
    <lineage>
        <taxon>Bacteria</taxon>
        <taxon>Pseudomonadati</taxon>
        <taxon>Bacteroidota</taxon>
        <taxon>Sphingobacteriia</taxon>
        <taxon>Sphingobacteriales</taxon>
        <taxon>Sphingobacteriaceae</taxon>
        <taxon>Pedobacter</taxon>
    </lineage>
</organism>
<protein>
    <submittedName>
        <fullName evidence="1">SusD/RagB family nutrient-binding outer membrane lipoprotein</fullName>
    </submittedName>
</protein>
<sequence>MKNIIRKTQVLAFSTLLVVASCKKLDINQSPNNPPVESATVETLFPSAVISTVSRTGGDLSIIGGIWSQFWTQNNNSSQFRTVDSYDVQATSQFINGPYAELFSGALTDYQLGITKSVAAQDWRYNLMNTVMKAYTYQVLVDLFDRVPYSEALKAGANLQPKFDDGYSIYTSLIAEIDAALAKDYKTKPLTDAQIKTDLIFGNKPSVSTLPTSAQVMDNWERLANTLKLKMYLRMVNSKKPEAQAGITKLYQDGAKFLSTEAEVAIFVDVPNKSNPFYEYNFRRLNTPDNLKASKTFASWLNANNDPRAEVYFGAPNPVPSINQGDYLGGAEFPEYNDAVNPVVKAADAVPIISLAESYFMQAEARVRYFGGAGAEVLYNSGVDAAFAKVGLSNPSIYPYPASGNLEESIKAIIIQKWASLFGSHALEAFFEQNRTGYPKTSTVYSTDAGYTPGELVYTPNGVTGAGNFPRRFVYPDFERSRNANTPAQVPIYTKVWWAK</sequence>
<keyword evidence="1" id="KW-0449">Lipoprotein</keyword>
<dbReference type="InterPro" id="IPR041662">
    <property type="entry name" value="SusD-like_2"/>
</dbReference>
<dbReference type="AlphaFoldDB" id="A0AAU7K3T2"/>
<dbReference type="InterPro" id="IPR011990">
    <property type="entry name" value="TPR-like_helical_dom_sf"/>
</dbReference>
<name>A0AAU7K3T2_9SPHI</name>
<evidence type="ECO:0000313" key="1">
    <source>
        <dbReference type="EMBL" id="XBO47153.1"/>
    </source>
</evidence>